<gene>
    <name evidence="1" type="ORF">SAMN04488109_1038</name>
</gene>
<dbReference type="STRING" id="947013.SAMN04488109_1038"/>
<proteinExistence type="predicted"/>
<name>A0A1M5L636_9BACT</name>
<dbReference type="AlphaFoldDB" id="A0A1M5L636"/>
<dbReference type="Proteomes" id="UP000184212">
    <property type="component" value="Unassembled WGS sequence"/>
</dbReference>
<reference evidence="1 2" key="1">
    <citation type="submission" date="2016-11" db="EMBL/GenBank/DDBJ databases">
        <authorList>
            <person name="Jaros S."/>
            <person name="Januszkiewicz K."/>
            <person name="Wedrychowicz H."/>
        </authorList>
    </citation>
    <scope>NUCLEOTIDE SEQUENCE [LARGE SCALE GENOMIC DNA]</scope>
    <source>
        <strain evidence="1 2">DSM 24574</strain>
    </source>
</reference>
<evidence type="ECO:0000313" key="2">
    <source>
        <dbReference type="Proteomes" id="UP000184212"/>
    </source>
</evidence>
<protein>
    <submittedName>
        <fullName evidence="1">Uncharacterized protein</fullName>
    </submittedName>
</protein>
<organism evidence="1 2">
    <name type="scientific">Chryseolinea serpens</name>
    <dbReference type="NCBI Taxonomy" id="947013"/>
    <lineage>
        <taxon>Bacteria</taxon>
        <taxon>Pseudomonadati</taxon>
        <taxon>Bacteroidota</taxon>
        <taxon>Cytophagia</taxon>
        <taxon>Cytophagales</taxon>
        <taxon>Fulvivirgaceae</taxon>
        <taxon>Chryseolinea</taxon>
    </lineage>
</organism>
<sequence>MSLLGMFAFVFSCKDEDKLTVADTQDITEEAVTDSYYQDMDDMAGVSVSTPSDGQYSGGRTETTYTITVDDDRLDCAGVVITVTPAAGSTADVPKGVLTVDFGTTACADNKGNVRTGKLIFTYNGRRFQPGSTIVTTTDNYTINGVKLEGVRTLTNVSGSTSEAPKFNAVLSNGKATFIADGTVAERESNITWQWVRAANPLEDYLLIDQSSTASGKTRGGRTYAVSLSKALKYKRFCGIAVEGIKKYLIDGSKEVTIDYGDGNCDKSVVITVNGVTRSLTVN</sequence>
<keyword evidence="2" id="KW-1185">Reference proteome</keyword>
<evidence type="ECO:0000313" key="1">
    <source>
        <dbReference type="EMBL" id="SHG60405.1"/>
    </source>
</evidence>
<accession>A0A1M5L636</accession>
<dbReference type="EMBL" id="FQWQ01000001">
    <property type="protein sequence ID" value="SHG60405.1"/>
    <property type="molecule type" value="Genomic_DNA"/>
</dbReference>